<name>A0A2N0H5W1_9SPHN</name>
<evidence type="ECO:0000313" key="2">
    <source>
        <dbReference type="Proteomes" id="UP000232587"/>
    </source>
</evidence>
<accession>A0A2N0H5W1</accession>
<dbReference type="Proteomes" id="UP000232587">
    <property type="component" value="Unassembled WGS sequence"/>
</dbReference>
<keyword evidence="2" id="KW-1185">Reference proteome</keyword>
<evidence type="ECO:0000313" key="1">
    <source>
        <dbReference type="EMBL" id="PKB14323.1"/>
    </source>
</evidence>
<dbReference type="RefSeq" id="WP_100868128.1">
    <property type="nucleotide sequence ID" value="NZ_PHUF01000005.1"/>
</dbReference>
<dbReference type="EMBL" id="PHUF01000005">
    <property type="protein sequence ID" value="PKB14323.1"/>
    <property type="molecule type" value="Genomic_DNA"/>
</dbReference>
<reference evidence="1 2" key="1">
    <citation type="submission" date="2017-11" db="EMBL/GenBank/DDBJ databases">
        <title>Genomic Encyclopedia of Type Strains, Phase III (KMG-III): the genomes of soil and plant-associated and newly described type strains.</title>
        <authorList>
            <person name="Whitman W."/>
        </authorList>
    </citation>
    <scope>NUCLEOTIDE SEQUENCE [LARGE SCALE GENOMIC DNA]</scope>
    <source>
        <strain evidence="1 2">CGMCC 1.12274</strain>
    </source>
</reference>
<proteinExistence type="predicted"/>
<sequence>MDLSDILVLARFGTAIVVKETKMTAYDPNLMKAAAQMSEVSELSKHVSTRLVKPEVEWAIALAAIDAAKSALARC</sequence>
<dbReference type="AlphaFoldDB" id="A0A2N0H5W1"/>
<gene>
    <name evidence="1" type="ORF">B0I00_2955</name>
</gene>
<protein>
    <submittedName>
        <fullName evidence="1">Uncharacterized protein</fullName>
    </submittedName>
</protein>
<comment type="caution">
    <text evidence="1">The sequence shown here is derived from an EMBL/GenBank/DDBJ whole genome shotgun (WGS) entry which is preliminary data.</text>
</comment>
<organism evidence="1 2">
    <name type="scientific">Novosphingobium kunmingense</name>
    <dbReference type="NCBI Taxonomy" id="1211806"/>
    <lineage>
        <taxon>Bacteria</taxon>
        <taxon>Pseudomonadati</taxon>
        <taxon>Pseudomonadota</taxon>
        <taxon>Alphaproteobacteria</taxon>
        <taxon>Sphingomonadales</taxon>
        <taxon>Sphingomonadaceae</taxon>
        <taxon>Novosphingobium</taxon>
    </lineage>
</organism>